<dbReference type="InterPro" id="IPR016024">
    <property type="entry name" value="ARM-type_fold"/>
</dbReference>
<accession>A0A9W7L929</accession>
<keyword evidence="1" id="KW-0227">DNA damage</keyword>
<name>A0A9W7L929_9STRA</name>
<dbReference type="InterPro" id="IPR039920">
    <property type="entry name" value="MMS19"/>
</dbReference>
<dbReference type="EMBL" id="BRYA01000097">
    <property type="protein sequence ID" value="GMI39074.1"/>
    <property type="molecule type" value="Genomic_DNA"/>
</dbReference>
<comment type="similarity">
    <text evidence="1">Belongs to the MET18/MMS19 family.</text>
</comment>
<dbReference type="GO" id="GO:0016226">
    <property type="term" value="P:iron-sulfur cluster assembly"/>
    <property type="evidence" value="ECO:0007669"/>
    <property type="project" value="UniProtKB-UniRule"/>
</dbReference>
<keyword evidence="1" id="KW-0539">Nucleus</keyword>
<keyword evidence="1" id="KW-0234">DNA repair</keyword>
<dbReference type="Pfam" id="PF14500">
    <property type="entry name" value="MMS19_N"/>
    <property type="match status" value="1"/>
</dbReference>
<dbReference type="OrthoDB" id="342900at2759"/>
<evidence type="ECO:0000256" key="1">
    <source>
        <dbReference type="RuleBase" id="RU367072"/>
    </source>
</evidence>
<dbReference type="SUPFAM" id="SSF48371">
    <property type="entry name" value="ARM repeat"/>
    <property type="match status" value="1"/>
</dbReference>
<dbReference type="AlphaFoldDB" id="A0A9W7L929"/>
<dbReference type="Proteomes" id="UP001165065">
    <property type="component" value="Unassembled WGS sequence"/>
</dbReference>
<dbReference type="GO" id="GO:0097361">
    <property type="term" value="C:cytosolic [4Fe-4S] assembly targeting complex"/>
    <property type="evidence" value="ECO:0007669"/>
    <property type="project" value="UniProtKB-UniRule"/>
</dbReference>
<proteinExistence type="inferred from homology"/>
<evidence type="ECO:0000313" key="4">
    <source>
        <dbReference type="Proteomes" id="UP001165065"/>
    </source>
</evidence>
<comment type="caution">
    <text evidence="3">The sequence shown here is derived from an EMBL/GenBank/DDBJ whole genome shotgun (WGS) entry which is preliminary data.</text>
</comment>
<feature type="domain" description="MMS19 N-terminal" evidence="2">
    <location>
        <begin position="27"/>
        <end position="244"/>
    </location>
</feature>
<keyword evidence="4" id="KW-1185">Reference proteome</keyword>
<organism evidence="3 4">
    <name type="scientific">Triparma columacea</name>
    <dbReference type="NCBI Taxonomy" id="722753"/>
    <lineage>
        <taxon>Eukaryota</taxon>
        <taxon>Sar</taxon>
        <taxon>Stramenopiles</taxon>
        <taxon>Ochrophyta</taxon>
        <taxon>Bolidophyceae</taxon>
        <taxon>Parmales</taxon>
        <taxon>Triparmaceae</taxon>
        <taxon>Triparma</taxon>
    </lineage>
</organism>
<comment type="subcellular location">
    <subcellularLocation>
        <location evidence="1">Nucleus</location>
    </subcellularLocation>
</comment>
<evidence type="ECO:0000313" key="3">
    <source>
        <dbReference type="EMBL" id="GMI39074.1"/>
    </source>
</evidence>
<sequence length="1058" mass="111949">MTPNPETGILEVDSEQLVQMNAHAQSSSIRRRALVALLASLSQNFPLISPPPVPPSPKFLNVLSTFLGERASDHPSAQLCLECTTHLTELLKSYLDLTIHKELRVTILEMSQKVLKSTDVNNLARIARSKAFDLIVSTSSIPPPPQKEDGRGRLEVICKEFTETSAMVLEGEKDPRCLLRGLEGLRLCQVNLAPICLATGKEFPEQVVLDTVRVYYPVTFEPPKNDKYGITNKGLRDSLNAVLSGPCLGEIEGNKGMIIDLGQAVSLVMDRVGGECEDGERDITNEDREKAVEDVRDIITLQDGRWTVREEDDMVNIRGNIIRGAEKIKLKSGSTLMKLVTEMATALETHGDKKARDGFVGGLMRDASFAVMDSPESVNGRANVLLTCALAKASPKAMSECLTKTAPRLLAAAGGREDRERAEAAADAIARIYNAASRTVVMEPCPVKGRAKEDMEVLKELAVRGKSEAGVRAVAAITTATKEATVEDEEVGMFCERLGEEITRGVEEFEVMGEGERKWMKAAAVALGVISGSGRYPSALEVFKSLIIDAAVGGALGMRTLILLECVGAACEVSGDVAGKLLERITTLLRGLMEEGNDDARATAVVLETVMKKGRRGGGDEGFQIARTAASGLLLTLCSVGSGGDLEAINLAKWCIPYVLPLYQAGPCKGDTISTFRAMLEGAGGGDKGDRGKVLLTLPILAAALEGADLGGEGGEDTLKAMVEPLTDLALDVSVEGTSRKAALDAVDTVVRLGGSGCSASACRRIEGRLGTKVGVEEFVNAMRCLGVVGGAAACRGGESGEVADGIVELLTELACEGCSGRVKGLGGKDGIEKVRAVAGEAMGVLLSSRGGNAFWRQRAASKALGDIMGTVEKEVAAGKEGTTEHGKILGGLLAASAFACTLPVELMDKTWGENGKIGLIECLIGGVVLAKKRGGGGGWEDGAWGTVVQNSLAAFLRLIGGAGGGGGRGGEEILKKNRATLLQILLHLSSSECAVSAILALECLMKLAMVEGAKDDKRLVKKISEGLKTSLEHDRREVREKAVEVRNFYIILLGTLE</sequence>
<protein>
    <recommendedName>
        <fullName evidence="1">MMS19 nucleotide excision repair protein</fullName>
    </recommendedName>
</protein>
<reference evidence="4" key="1">
    <citation type="journal article" date="2023" name="Commun. Biol.">
        <title>Genome analysis of Parmales, the sister group of diatoms, reveals the evolutionary specialization of diatoms from phago-mixotrophs to photoautotrophs.</title>
        <authorList>
            <person name="Ban H."/>
            <person name="Sato S."/>
            <person name="Yoshikawa S."/>
            <person name="Yamada K."/>
            <person name="Nakamura Y."/>
            <person name="Ichinomiya M."/>
            <person name="Sato N."/>
            <person name="Blanc-Mathieu R."/>
            <person name="Endo H."/>
            <person name="Kuwata A."/>
            <person name="Ogata H."/>
        </authorList>
    </citation>
    <scope>NUCLEOTIDE SEQUENCE [LARGE SCALE GENOMIC DNA]</scope>
</reference>
<dbReference type="GO" id="GO:0005634">
    <property type="term" value="C:nucleus"/>
    <property type="evidence" value="ECO:0007669"/>
    <property type="project" value="UniProtKB-SubCell"/>
</dbReference>
<dbReference type="GO" id="GO:0051604">
    <property type="term" value="P:protein maturation"/>
    <property type="evidence" value="ECO:0007669"/>
    <property type="project" value="UniProtKB-UniRule"/>
</dbReference>
<dbReference type="GO" id="GO:0006281">
    <property type="term" value="P:DNA repair"/>
    <property type="evidence" value="ECO:0007669"/>
    <property type="project" value="UniProtKB-UniRule"/>
</dbReference>
<dbReference type="InterPro" id="IPR029240">
    <property type="entry name" value="MMS19_N"/>
</dbReference>
<evidence type="ECO:0000259" key="2">
    <source>
        <dbReference type="Pfam" id="PF14500"/>
    </source>
</evidence>
<dbReference type="PANTHER" id="PTHR12891:SF0">
    <property type="entry name" value="MMS19 NUCLEOTIDE EXCISION REPAIR PROTEIN HOMOLOG"/>
    <property type="match status" value="1"/>
</dbReference>
<gene>
    <name evidence="3" type="ORF">TrCOL_g3399</name>
</gene>
<dbReference type="PANTHER" id="PTHR12891">
    <property type="entry name" value="DNA REPAIR/TRANSCRIPTION PROTEIN MET18/MMS19"/>
    <property type="match status" value="1"/>
</dbReference>
<comment type="function">
    <text evidence="1">Key component of the cytosolic iron-sulfur protein assembly (CIA) complex, a multiprotein complex that mediates the incorporation of iron-sulfur cluster into apoproteins specifically involved in DNA metabolism and genomic integrity. In the CIA complex, MMS19 acts as an adapter between early-acting CIA components and a subset of cellular target iron-sulfur proteins.</text>
</comment>